<protein>
    <submittedName>
        <fullName evidence="1">Uncharacterized protein</fullName>
    </submittedName>
</protein>
<proteinExistence type="predicted"/>
<accession>A0A0A9AMN0</accession>
<name>A0A0A9AMN0_ARUDO</name>
<dbReference type="AlphaFoldDB" id="A0A0A9AMN0"/>
<dbReference type="EMBL" id="GBRH01249538">
    <property type="protein sequence ID" value="JAD48357.1"/>
    <property type="molecule type" value="Transcribed_RNA"/>
</dbReference>
<reference evidence="1" key="2">
    <citation type="journal article" date="2015" name="Data Brief">
        <title>Shoot transcriptome of the giant reed, Arundo donax.</title>
        <authorList>
            <person name="Barrero R.A."/>
            <person name="Guerrero F.D."/>
            <person name="Moolhuijzen P."/>
            <person name="Goolsby J.A."/>
            <person name="Tidwell J."/>
            <person name="Bellgard S.E."/>
            <person name="Bellgard M.I."/>
        </authorList>
    </citation>
    <scope>NUCLEOTIDE SEQUENCE</scope>
    <source>
        <tissue evidence="1">Shoot tissue taken approximately 20 cm above the soil surface</tissue>
    </source>
</reference>
<reference evidence="1" key="1">
    <citation type="submission" date="2014-09" db="EMBL/GenBank/DDBJ databases">
        <authorList>
            <person name="Magalhaes I.L.F."/>
            <person name="Oliveira U."/>
            <person name="Santos F.R."/>
            <person name="Vidigal T.H.D.A."/>
            <person name="Brescovit A.D."/>
            <person name="Santos A.J."/>
        </authorList>
    </citation>
    <scope>NUCLEOTIDE SEQUENCE</scope>
    <source>
        <tissue evidence="1">Shoot tissue taken approximately 20 cm above the soil surface</tissue>
    </source>
</reference>
<evidence type="ECO:0000313" key="1">
    <source>
        <dbReference type="EMBL" id="JAD48357.1"/>
    </source>
</evidence>
<organism evidence="1">
    <name type="scientific">Arundo donax</name>
    <name type="common">Giant reed</name>
    <name type="synonym">Donax arundinaceus</name>
    <dbReference type="NCBI Taxonomy" id="35708"/>
    <lineage>
        <taxon>Eukaryota</taxon>
        <taxon>Viridiplantae</taxon>
        <taxon>Streptophyta</taxon>
        <taxon>Embryophyta</taxon>
        <taxon>Tracheophyta</taxon>
        <taxon>Spermatophyta</taxon>
        <taxon>Magnoliopsida</taxon>
        <taxon>Liliopsida</taxon>
        <taxon>Poales</taxon>
        <taxon>Poaceae</taxon>
        <taxon>PACMAD clade</taxon>
        <taxon>Arundinoideae</taxon>
        <taxon>Arundineae</taxon>
        <taxon>Arundo</taxon>
    </lineage>
</organism>
<sequence length="24" mass="2808">MLNYKESRKALTVECILAHVTKIF</sequence>